<keyword evidence="5" id="KW-0997">Cell inner membrane</keyword>
<dbReference type="GO" id="GO:0005886">
    <property type="term" value="C:plasma membrane"/>
    <property type="evidence" value="ECO:0007669"/>
    <property type="project" value="UniProtKB-SubCell"/>
</dbReference>
<keyword evidence="8 11" id="KW-0472">Membrane</keyword>
<keyword evidence="6 11" id="KW-0812">Transmembrane</keyword>
<protein>
    <recommendedName>
        <fullName evidence="2">Type II secretion system protein H</fullName>
    </recommendedName>
    <alternativeName>
        <fullName evidence="10">General secretion pathway protein H</fullName>
    </alternativeName>
</protein>
<dbReference type="GO" id="GO:0015627">
    <property type="term" value="C:type II protein secretion system complex"/>
    <property type="evidence" value="ECO:0007669"/>
    <property type="project" value="InterPro"/>
</dbReference>
<evidence type="ECO:0000256" key="4">
    <source>
        <dbReference type="ARBA" id="ARBA00022481"/>
    </source>
</evidence>
<dbReference type="OrthoDB" id="8929668at2"/>
<gene>
    <name evidence="13" type="ORF">ASR47_103119</name>
</gene>
<evidence type="ECO:0000256" key="3">
    <source>
        <dbReference type="ARBA" id="ARBA00022475"/>
    </source>
</evidence>
<reference evidence="13 14" key="1">
    <citation type="submission" date="2016-04" db="EMBL/GenBank/DDBJ databases">
        <title>Draft genome sequence of Janthinobacterium psychrotolerans sp. nov., isolated from freshwater sediments in Denmark.</title>
        <authorList>
            <person name="Gong X."/>
            <person name="Skrivergaard S."/>
            <person name="Korsgaard B.S."/>
            <person name="Schreiber L."/>
            <person name="Marshall I.P."/>
            <person name="Finster K."/>
            <person name="Schramm A."/>
        </authorList>
    </citation>
    <scope>NUCLEOTIDE SEQUENCE [LARGE SCALE GENOMIC DNA]</scope>
    <source>
        <strain evidence="13 14">S3-2</strain>
    </source>
</reference>
<sequence>MLALRAHVVTGPRHSDQHGHTLLELLAVLAITILLAGAALPSLQEMLARQRLRAASNDLYSAIELTRALAMARGRRVLLMPAGSGGLDWRLGWLVFVDRNGNLAYDAGDELLFRQGPLASGIEVRFGFTSGAKPLYIAYNGAGRSCSASNSLAARWGTMSLILGNQARHIKINMLGRVRVCDPQRDTANCSGVGEG</sequence>
<feature type="transmembrane region" description="Helical" evidence="11">
    <location>
        <begin position="22"/>
        <end position="43"/>
    </location>
</feature>
<dbReference type="InterPro" id="IPR045584">
    <property type="entry name" value="Pilin-like"/>
</dbReference>
<evidence type="ECO:0000259" key="12">
    <source>
        <dbReference type="Pfam" id="PF12019"/>
    </source>
</evidence>
<name>A0A1A7C8U7_9BURK</name>
<comment type="subcellular location">
    <subcellularLocation>
        <location evidence="1">Cell inner membrane</location>
        <topology evidence="1">Single-pass membrane protein</topology>
    </subcellularLocation>
</comment>
<evidence type="ECO:0000313" key="13">
    <source>
        <dbReference type="EMBL" id="OBV41434.1"/>
    </source>
</evidence>
<proteinExistence type="inferred from homology"/>
<dbReference type="Pfam" id="PF07963">
    <property type="entry name" value="N_methyl"/>
    <property type="match status" value="1"/>
</dbReference>
<evidence type="ECO:0000256" key="11">
    <source>
        <dbReference type="SAM" id="Phobius"/>
    </source>
</evidence>
<dbReference type="InterPro" id="IPR022346">
    <property type="entry name" value="T2SS_GspH"/>
</dbReference>
<keyword evidence="7 11" id="KW-1133">Transmembrane helix</keyword>
<accession>A0A1A7C8U7</accession>
<dbReference type="Proteomes" id="UP000092713">
    <property type="component" value="Unassembled WGS sequence"/>
</dbReference>
<evidence type="ECO:0000256" key="5">
    <source>
        <dbReference type="ARBA" id="ARBA00022519"/>
    </source>
</evidence>
<dbReference type="InterPro" id="IPR012902">
    <property type="entry name" value="N_methyl_site"/>
</dbReference>
<evidence type="ECO:0000256" key="9">
    <source>
        <dbReference type="ARBA" id="ARBA00025772"/>
    </source>
</evidence>
<dbReference type="Pfam" id="PF12019">
    <property type="entry name" value="GspH"/>
    <property type="match status" value="1"/>
</dbReference>
<keyword evidence="3" id="KW-1003">Cell membrane</keyword>
<evidence type="ECO:0000256" key="1">
    <source>
        <dbReference type="ARBA" id="ARBA00004377"/>
    </source>
</evidence>
<organism evidence="13 14">
    <name type="scientific">Janthinobacterium psychrotolerans</name>
    <dbReference type="NCBI Taxonomy" id="1747903"/>
    <lineage>
        <taxon>Bacteria</taxon>
        <taxon>Pseudomonadati</taxon>
        <taxon>Pseudomonadota</taxon>
        <taxon>Betaproteobacteria</taxon>
        <taxon>Burkholderiales</taxon>
        <taxon>Oxalobacteraceae</taxon>
        <taxon>Janthinobacterium</taxon>
    </lineage>
</organism>
<dbReference type="STRING" id="1747903.ASR47_103119"/>
<evidence type="ECO:0000256" key="2">
    <source>
        <dbReference type="ARBA" id="ARBA00021549"/>
    </source>
</evidence>
<evidence type="ECO:0000256" key="10">
    <source>
        <dbReference type="ARBA" id="ARBA00030775"/>
    </source>
</evidence>
<keyword evidence="14" id="KW-1185">Reference proteome</keyword>
<evidence type="ECO:0000256" key="6">
    <source>
        <dbReference type="ARBA" id="ARBA00022692"/>
    </source>
</evidence>
<dbReference type="EMBL" id="LOCQ01000032">
    <property type="protein sequence ID" value="OBV41434.1"/>
    <property type="molecule type" value="Genomic_DNA"/>
</dbReference>
<dbReference type="SUPFAM" id="SSF54523">
    <property type="entry name" value="Pili subunits"/>
    <property type="match status" value="1"/>
</dbReference>
<dbReference type="Gene3D" id="3.55.40.10">
    <property type="entry name" value="minor pseudopilin epsh domain"/>
    <property type="match status" value="1"/>
</dbReference>
<evidence type="ECO:0000256" key="7">
    <source>
        <dbReference type="ARBA" id="ARBA00022989"/>
    </source>
</evidence>
<evidence type="ECO:0000256" key="8">
    <source>
        <dbReference type="ARBA" id="ARBA00023136"/>
    </source>
</evidence>
<keyword evidence="4" id="KW-0488">Methylation</keyword>
<dbReference type="GO" id="GO:0015628">
    <property type="term" value="P:protein secretion by the type II secretion system"/>
    <property type="evidence" value="ECO:0007669"/>
    <property type="project" value="InterPro"/>
</dbReference>
<feature type="domain" description="General secretion pathway GspH" evidence="12">
    <location>
        <begin position="55"/>
        <end position="176"/>
    </location>
</feature>
<dbReference type="AlphaFoldDB" id="A0A1A7C8U7"/>
<comment type="similarity">
    <text evidence="9">Belongs to the GSP H family.</text>
</comment>
<comment type="caution">
    <text evidence="13">The sequence shown here is derived from an EMBL/GenBank/DDBJ whole genome shotgun (WGS) entry which is preliminary data.</text>
</comment>
<evidence type="ECO:0000313" key="14">
    <source>
        <dbReference type="Proteomes" id="UP000092713"/>
    </source>
</evidence>
<dbReference type="PATRIC" id="fig|1747903.4.peg.5114"/>